<keyword evidence="2" id="KW-1185">Reference proteome</keyword>
<gene>
    <name evidence="1" type="ORF">C1H46_033737</name>
</gene>
<name>A0A540L2K3_MALBA</name>
<accession>A0A540L2K3</accession>
<evidence type="ECO:0000313" key="2">
    <source>
        <dbReference type="Proteomes" id="UP000315295"/>
    </source>
</evidence>
<reference evidence="1 2" key="1">
    <citation type="journal article" date="2019" name="G3 (Bethesda)">
        <title>Sequencing of a Wild Apple (Malus baccata) Genome Unravels the Differences Between Cultivated and Wild Apple Species Regarding Disease Resistance and Cold Tolerance.</title>
        <authorList>
            <person name="Chen X."/>
        </authorList>
    </citation>
    <scope>NUCLEOTIDE SEQUENCE [LARGE SCALE GENOMIC DNA]</scope>
    <source>
        <strain evidence="2">cv. Shandingzi</strain>
        <tissue evidence="1">Leaves</tissue>
    </source>
</reference>
<dbReference type="Proteomes" id="UP000315295">
    <property type="component" value="Unassembled WGS sequence"/>
</dbReference>
<dbReference type="AlphaFoldDB" id="A0A540L2K3"/>
<comment type="caution">
    <text evidence="1">The sequence shown here is derived from an EMBL/GenBank/DDBJ whole genome shotgun (WGS) entry which is preliminary data.</text>
</comment>
<dbReference type="EMBL" id="VIEB01000797">
    <property type="protein sequence ID" value="TQD80711.1"/>
    <property type="molecule type" value="Genomic_DNA"/>
</dbReference>
<evidence type="ECO:0000313" key="1">
    <source>
        <dbReference type="EMBL" id="TQD80711.1"/>
    </source>
</evidence>
<protein>
    <submittedName>
        <fullName evidence="1">Uncharacterized protein</fullName>
    </submittedName>
</protein>
<organism evidence="1 2">
    <name type="scientific">Malus baccata</name>
    <name type="common">Siberian crab apple</name>
    <name type="synonym">Pyrus baccata</name>
    <dbReference type="NCBI Taxonomy" id="106549"/>
    <lineage>
        <taxon>Eukaryota</taxon>
        <taxon>Viridiplantae</taxon>
        <taxon>Streptophyta</taxon>
        <taxon>Embryophyta</taxon>
        <taxon>Tracheophyta</taxon>
        <taxon>Spermatophyta</taxon>
        <taxon>Magnoliopsida</taxon>
        <taxon>eudicotyledons</taxon>
        <taxon>Gunneridae</taxon>
        <taxon>Pentapetalae</taxon>
        <taxon>rosids</taxon>
        <taxon>fabids</taxon>
        <taxon>Rosales</taxon>
        <taxon>Rosaceae</taxon>
        <taxon>Amygdaloideae</taxon>
        <taxon>Maleae</taxon>
        <taxon>Malus</taxon>
    </lineage>
</organism>
<sequence>MWRIVSRATPTSCAAFHRSPKTIKLYLHNPLPILIPILKYESGVRDGKKQISNCVDECDEAGTRDEVDRGGGYGGLLVMIHGRMWLWPELLKQKQWLLINTLRQLEIQDLLSRNFQCVSQLSRHDGSIFALNYIPLRLSHPHINRGETKFRQASMEWYSYQRRISSSSSRGCPYRRLDNFVTAYDEEEDNEKSAVVLRQRQISDLTFKCTKGRGISKLPQKIMSSIVLLKRCRDAYVDLMLSFAEHVVQLNGGNSYL</sequence>
<proteinExistence type="predicted"/>